<comment type="similarity">
    <text evidence="1">Belongs to the thioesterase family.</text>
</comment>
<dbReference type="STRING" id="1219360.GCA_001571305_00221"/>
<evidence type="ECO:0000313" key="6">
    <source>
        <dbReference type="Proteomes" id="UP000661012"/>
    </source>
</evidence>
<dbReference type="SUPFAM" id="SSF53474">
    <property type="entry name" value="alpha/beta-Hydrolases"/>
    <property type="match status" value="1"/>
</dbReference>
<evidence type="ECO:0000313" key="3">
    <source>
        <dbReference type="EMBL" id="MBD8108968.1"/>
    </source>
</evidence>
<evidence type="ECO:0000313" key="5">
    <source>
        <dbReference type="Proteomes" id="UP000306393"/>
    </source>
</evidence>
<evidence type="ECO:0000313" key="4">
    <source>
        <dbReference type="EMBL" id="TKJ90093.1"/>
    </source>
</evidence>
<reference evidence="4 5" key="1">
    <citation type="journal article" date="2019" name="Sci. Rep.">
        <title>Differences in resource use lead to coexistence of seed-transmitted microbial populations.</title>
        <authorList>
            <person name="Torres-Cortes G."/>
            <person name="Garcia B.J."/>
            <person name="Compant S."/>
            <person name="Rezki S."/>
            <person name="Jones P."/>
            <person name="Preveaux A."/>
            <person name="Briand M."/>
            <person name="Roulet A."/>
            <person name="Bouchez O."/>
            <person name="Jacobson D."/>
            <person name="Barret M."/>
        </authorList>
    </citation>
    <scope>NUCLEOTIDE SEQUENCE [LARGE SCALE GENOMIC DNA]</scope>
    <source>
        <strain evidence="4 5">CFBP13511</strain>
    </source>
</reference>
<protein>
    <submittedName>
        <fullName evidence="4">Thioesterase</fullName>
    </submittedName>
</protein>
<dbReference type="InterPro" id="IPR001031">
    <property type="entry name" value="Thioesterase"/>
</dbReference>
<dbReference type="Gene3D" id="3.40.50.1820">
    <property type="entry name" value="alpha/beta hydrolase"/>
    <property type="match status" value="1"/>
</dbReference>
<dbReference type="PANTHER" id="PTHR11487:SF0">
    <property type="entry name" value="S-ACYL FATTY ACID SYNTHASE THIOESTERASE, MEDIUM CHAIN"/>
    <property type="match status" value="1"/>
</dbReference>
<proteinExistence type="inferred from homology"/>
<dbReference type="EMBL" id="QGAC01000010">
    <property type="protein sequence ID" value="TKJ90093.1"/>
    <property type="molecule type" value="Genomic_DNA"/>
</dbReference>
<dbReference type="PANTHER" id="PTHR11487">
    <property type="entry name" value="THIOESTERASE"/>
    <property type="match status" value="1"/>
</dbReference>
<gene>
    <name evidence="4" type="ORF">EpCFBP13511_12370</name>
    <name evidence="3" type="ORF">IFT93_21600</name>
</gene>
<dbReference type="GO" id="GO:0008610">
    <property type="term" value="P:lipid biosynthetic process"/>
    <property type="evidence" value="ECO:0007669"/>
    <property type="project" value="TreeGrafter"/>
</dbReference>
<dbReference type="Pfam" id="PF00975">
    <property type="entry name" value="Thioesterase"/>
    <property type="match status" value="1"/>
</dbReference>
<accession>A0A3S7SAN1</accession>
<evidence type="ECO:0000256" key="1">
    <source>
        <dbReference type="ARBA" id="ARBA00007169"/>
    </source>
</evidence>
<keyword evidence="6" id="KW-1185">Reference proteome</keyword>
<dbReference type="OrthoDB" id="8480037at2"/>
<dbReference type="EMBL" id="JACYNN010000029">
    <property type="protein sequence ID" value="MBD8108968.1"/>
    <property type="molecule type" value="Genomic_DNA"/>
</dbReference>
<name>A0A3S7SAN1_9GAMM</name>
<dbReference type="AlphaFoldDB" id="A0A3S7SAN1"/>
<dbReference type="InterPro" id="IPR029058">
    <property type="entry name" value="AB_hydrolase_fold"/>
</dbReference>
<organism evidence="4 5">
    <name type="scientific">Erwinia persicina</name>
    <dbReference type="NCBI Taxonomy" id="55211"/>
    <lineage>
        <taxon>Bacteria</taxon>
        <taxon>Pseudomonadati</taxon>
        <taxon>Pseudomonadota</taxon>
        <taxon>Gammaproteobacteria</taxon>
        <taxon>Enterobacterales</taxon>
        <taxon>Erwiniaceae</taxon>
        <taxon>Erwinia</taxon>
    </lineage>
</organism>
<comment type="caution">
    <text evidence="4">The sequence shown here is derived from an EMBL/GenBank/DDBJ whole genome shotgun (WGS) entry which is preliminary data.</text>
</comment>
<dbReference type="KEGG" id="epe:CI789_04600"/>
<evidence type="ECO:0000259" key="2">
    <source>
        <dbReference type="Pfam" id="PF00975"/>
    </source>
</evidence>
<dbReference type="Proteomes" id="UP000306393">
    <property type="component" value="Unassembled WGS sequence"/>
</dbReference>
<feature type="domain" description="Thioesterase" evidence="2">
    <location>
        <begin position="24"/>
        <end position="238"/>
    </location>
</feature>
<dbReference type="Proteomes" id="UP000661012">
    <property type="component" value="Unassembled WGS sequence"/>
</dbReference>
<sequence length="243" mass="26451">MLTAVSHNRTVMRFSQRRTAPVAQQLVVFPHAGGGAAFYQPWRERLPAECDLLVVQYPGREERQGEAPWQSAQQAVTACCHGLTELLGVAPVTFFGHSMGALLALQVASALWASRFSCRRVVLSSQHPPEALLMLQQPAARQDLLASILSDSEQSGVMPLDTLTRPAVAALILQDLTLLGQLAALPVADLPLAITGGDDDPLVGRAAREGWSALVTRSEQRSWPGGHFYFREDPDAFLHQLLQ</sequence>
<dbReference type="InterPro" id="IPR012223">
    <property type="entry name" value="TEII"/>
</dbReference>
<reference evidence="3 6" key="2">
    <citation type="journal article" date="2020" name="FEMS Microbiol. Ecol.">
        <title>Temporal dynamics of bacterial communities during seed development and maturation.</title>
        <authorList>
            <person name="Chesneau G."/>
            <person name="Torres-Cortes G."/>
            <person name="Briand M."/>
            <person name="Darrasse A."/>
            <person name="Preveaux A."/>
            <person name="Marais C."/>
            <person name="Jacques M.A."/>
            <person name="Shade A."/>
            <person name="Barret M."/>
        </authorList>
    </citation>
    <scope>NUCLEOTIDE SEQUENCE [LARGE SCALE GENOMIC DNA]</scope>
    <source>
        <strain evidence="3 6">CFBP13732</strain>
    </source>
</reference>